<reference evidence="2 3" key="1">
    <citation type="submission" date="2018-10" db="EMBL/GenBank/DDBJ databases">
        <title>A high-quality apple genome assembly.</title>
        <authorList>
            <person name="Hu J."/>
        </authorList>
    </citation>
    <scope>NUCLEOTIDE SEQUENCE [LARGE SCALE GENOMIC DNA]</scope>
    <source>
        <strain evidence="3">cv. HFTH1</strain>
        <tissue evidence="2">Young leaf</tissue>
    </source>
</reference>
<gene>
    <name evidence="2" type="ORF">DVH24_023063</name>
</gene>
<evidence type="ECO:0000256" key="1">
    <source>
        <dbReference type="SAM" id="MobiDB-lite"/>
    </source>
</evidence>
<comment type="caution">
    <text evidence="2">The sequence shown here is derived from an EMBL/GenBank/DDBJ whole genome shotgun (WGS) entry which is preliminary data.</text>
</comment>
<sequence>MVIAAPPPTPAPDSFNDGCTDNDMGYDTVEERKEANGGERLLLVEEEVLMNLKGALHKDNYATNGKSGDEDGSDICEEDDENREAMRPHKVWVSKNVWLKMTNG</sequence>
<accession>A0A498KL79</accession>
<protein>
    <submittedName>
        <fullName evidence="2">Uncharacterized protein</fullName>
    </submittedName>
</protein>
<organism evidence="2 3">
    <name type="scientific">Malus domestica</name>
    <name type="common">Apple</name>
    <name type="synonym">Pyrus malus</name>
    <dbReference type="NCBI Taxonomy" id="3750"/>
    <lineage>
        <taxon>Eukaryota</taxon>
        <taxon>Viridiplantae</taxon>
        <taxon>Streptophyta</taxon>
        <taxon>Embryophyta</taxon>
        <taxon>Tracheophyta</taxon>
        <taxon>Spermatophyta</taxon>
        <taxon>Magnoliopsida</taxon>
        <taxon>eudicotyledons</taxon>
        <taxon>Gunneridae</taxon>
        <taxon>Pentapetalae</taxon>
        <taxon>rosids</taxon>
        <taxon>fabids</taxon>
        <taxon>Rosales</taxon>
        <taxon>Rosaceae</taxon>
        <taxon>Amygdaloideae</taxon>
        <taxon>Maleae</taxon>
        <taxon>Malus</taxon>
    </lineage>
</organism>
<dbReference type="Proteomes" id="UP000290289">
    <property type="component" value="Chromosome 1"/>
</dbReference>
<feature type="region of interest" description="Disordered" evidence="1">
    <location>
        <begin position="59"/>
        <end position="87"/>
    </location>
</feature>
<evidence type="ECO:0000313" key="3">
    <source>
        <dbReference type="Proteomes" id="UP000290289"/>
    </source>
</evidence>
<feature type="region of interest" description="Disordered" evidence="1">
    <location>
        <begin position="1"/>
        <end position="23"/>
    </location>
</feature>
<dbReference type="AlphaFoldDB" id="A0A498KL79"/>
<feature type="compositionally biased region" description="Acidic residues" evidence="1">
    <location>
        <begin position="70"/>
        <end position="82"/>
    </location>
</feature>
<name>A0A498KL79_MALDO</name>
<feature type="compositionally biased region" description="Pro residues" evidence="1">
    <location>
        <begin position="1"/>
        <end position="11"/>
    </location>
</feature>
<dbReference type="EMBL" id="RDQH01000327">
    <property type="protein sequence ID" value="RXI08919.1"/>
    <property type="molecule type" value="Genomic_DNA"/>
</dbReference>
<proteinExistence type="predicted"/>
<evidence type="ECO:0000313" key="2">
    <source>
        <dbReference type="EMBL" id="RXI08919.1"/>
    </source>
</evidence>
<keyword evidence="3" id="KW-1185">Reference proteome</keyword>